<dbReference type="RefSeq" id="WP_013133449.1">
    <property type="nucleotide sequence ID" value="NC_014165.1"/>
</dbReference>
<organism evidence="2 3">
    <name type="scientific">Thermobispora bispora (strain ATCC 19993 / DSM 43833 / CBS 139.67 / JCM 10125 / KCTC 9307 / NBRC 14880 / R51)</name>
    <dbReference type="NCBI Taxonomy" id="469371"/>
    <lineage>
        <taxon>Bacteria</taxon>
        <taxon>Bacillati</taxon>
        <taxon>Actinomycetota</taxon>
        <taxon>Actinomycetes</taxon>
        <taxon>Streptosporangiales</taxon>
        <taxon>Streptosporangiaceae</taxon>
        <taxon>Thermobispora</taxon>
    </lineage>
</organism>
<dbReference type="Proteomes" id="UP000006640">
    <property type="component" value="Chromosome"/>
</dbReference>
<feature type="region of interest" description="Disordered" evidence="1">
    <location>
        <begin position="1"/>
        <end position="31"/>
    </location>
</feature>
<accession>D6Y8V4</accession>
<dbReference type="HOGENOM" id="CLU_2482256_0_0_11"/>
<dbReference type="STRING" id="469371.Tbis_3226"/>
<dbReference type="eggNOG" id="ENOG502ZE88">
    <property type="taxonomic scope" value="Bacteria"/>
</dbReference>
<gene>
    <name evidence="2" type="ordered locus">Tbis_3226</name>
</gene>
<evidence type="ECO:0000313" key="3">
    <source>
        <dbReference type="Proteomes" id="UP000006640"/>
    </source>
</evidence>
<protein>
    <submittedName>
        <fullName evidence="2">Uncharacterized protein</fullName>
    </submittedName>
</protein>
<name>D6Y8V4_THEBD</name>
<dbReference type="OrthoDB" id="3577375at2"/>
<evidence type="ECO:0000313" key="2">
    <source>
        <dbReference type="EMBL" id="ADG89916.1"/>
    </source>
</evidence>
<reference evidence="2 3" key="1">
    <citation type="submission" date="2010-01" db="EMBL/GenBank/DDBJ databases">
        <title>The complete genome of Thermobispora bispora DSM 43833.</title>
        <authorList>
            <consortium name="US DOE Joint Genome Institute (JGI-PGF)"/>
            <person name="Lucas S."/>
            <person name="Copeland A."/>
            <person name="Lapidus A."/>
            <person name="Glavina del Rio T."/>
            <person name="Dalin E."/>
            <person name="Tice H."/>
            <person name="Bruce D."/>
            <person name="Goodwin L."/>
            <person name="Pitluck S."/>
            <person name="Kyrpides N."/>
            <person name="Mavromatis K."/>
            <person name="Ivanova N."/>
            <person name="Mikhailova N."/>
            <person name="Chertkov O."/>
            <person name="Brettin T."/>
            <person name="Detter J.C."/>
            <person name="Han C."/>
            <person name="Larimer F."/>
            <person name="Land M."/>
            <person name="Hauser L."/>
            <person name="Markowitz V."/>
            <person name="Cheng J.-F."/>
            <person name="Hugenholtz P."/>
            <person name="Woyke T."/>
            <person name="Wu D."/>
            <person name="Jando M."/>
            <person name="Schneider S."/>
            <person name="Klenk H.-P."/>
            <person name="Eisen J.A."/>
        </authorList>
    </citation>
    <scope>NUCLEOTIDE SEQUENCE [LARGE SCALE GENOMIC DNA]</scope>
    <source>
        <strain evidence="3">ATCC 19993 / DSM 43833 / CBS 139.67 / JCM 10125 / KCTC 9307 / NBRC 14880 / R51</strain>
    </source>
</reference>
<dbReference type="AlphaFoldDB" id="D6Y8V4"/>
<dbReference type="KEGG" id="tbi:Tbis_3226"/>
<sequence>MGRDGEGGAPRRDREDRRPRPARDPGDLDRTVDTVVVPDKGRWAVDLIVMSRESVVRHRISVHPTKERAEISARIIKRTADRDLGGR</sequence>
<proteinExistence type="predicted"/>
<dbReference type="EMBL" id="CP001874">
    <property type="protein sequence ID" value="ADG89916.1"/>
    <property type="molecule type" value="Genomic_DNA"/>
</dbReference>
<evidence type="ECO:0000256" key="1">
    <source>
        <dbReference type="SAM" id="MobiDB-lite"/>
    </source>
</evidence>
<keyword evidence="3" id="KW-1185">Reference proteome</keyword>